<evidence type="ECO:0000256" key="7">
    <source>
        <dbReference type="ARBA" id="ARBA00023157"/>
    </source>
</evidence>
<keyword evidence="7" id="KW-1015">Disulfide bond</keyword>
<dbReference type="InterPro" id="IPR006585">
    <property type="entry name" value="FTP1"/>
</dbReference>
<dbReference type="Pfam" id="PF07534">
    <property type="entry name" value="TLD"/>
    <property type="match status" value="1"/>
</dbReference>
<evidence type="ECO:0000256" key="5">
    <source>
        <dbReference type="ARBA" id="ARBA00022734"/>
    </source>
</evidence>
<dbReference type="GO" id="GO:0001868">
    <property type="term" value="P:regulation of complement activation, lectin pathway"/>
    <property type="evidence" value="ECO:0007669"/>
    <property type="project" value="UniProtKB-ARBA"/>
</dbReference>
<dbReference type="GO" id="GO:0016020">
    <property type="term" value="C:membrane"/>
    <property type="evidence" value="ECO:0007669"/>
    <property type="project" value="InterPro"/>
</dbReference>
<dbReference type="Proteomes" id="UP001163046">
    <property type="component" value="Unassembled WGS sequence"/>
</dbReference>
<keyword evidence="4" id="KW-0479">Metal-binding</keyword>
<dbReference type="SMART" id="SM00584">
    <property type="entry name" value="TLDc"/>
    <property type="match status" value="1"/>
</dbReference>
<evidence type="ECO:0000256" key="2">
    <source>
        <dbReference type="ARBA" id="ARBA00010147"/>
    </source>
</evidence>
<dbReference type="InterPro" id="IPR008979">
    <property type="entry name" value="Galactose-bd-like_sf"/>
</dbReference>
<comment type="subunit">
    <text evidence="3">Homotrimer.</text>
</comment>
<dbReference type="PANTHER" id="PTHR45713:SF6">
    <property type="entry name" value="F5_8 TYPE C DOMAIN-CONTAINING PROTEIN"/>
    <property type="match status" value="1"/>
</dbReference>
<dbReference type="Pfam" id="PF22633">
    <property type="entry name" value="F5_F8_type_C_2"/>
    <property type="match status" value="1"/>
</dbReference>
<dbReference type="Pfam" id="PF00629">
    <property type="entry name" value="MAM"/>
    <property type="match status" value="1"/>
</dbReference>
<dbReference type="SMART" id="SM00607">
    <property type="entry name" value="FTP"/>
    <property type="match status" value="1"/>
</dbReference>
<feature type="domain" description="TLDc" evidence="9">
    <location>
        <begin position="483"/>
        <end position="659"/>
    </location>
</feature>
<dbReference type="Gene3D" id="2.60.120.260">
    <property type="entry name" value="Galactose-binding domain-like"/>
    <property type="match status" value="1"/>
</dbReference>
<dbReference type="SUPFAM" id="SSF49899">
    <property type="entry name" value="Concanavalin A-like lectins/glucanases"/>
    <property type="match status" value="1"/>
</dbReference>
<dbReference type="Gene3D" id="2.60.120.200">
    <property type="match status" value="1"/>
</dbReference>
<comment type="function">
    <text evidence="1">Acts as a defensive agent. Recognizes blood group fucosylated oligosaccharides including A, B, H and Lewis B-type antigens. Does not recognize Lewis A antigen and has low affinity for monovalent haptens.</text>
</comment>
<keyword evidence="11" id="KW-1185">Reference proteome</keyword>
<dbReference type="GO" id="GO:0046872">
    <property type="term" value="F:metal ion binding"/>
    <property type="evidence" value="ECO:0007669"/>
    <property type="project" value="UniProtKB-KW"/>
</dbReference>
<dbReference type="PANTHER" id="PTHR45713">
    <property type="entry name" value="FTP DOMAIN-CONTAINING PROTEIN"/>
    <property type="match status" value="1"/>
</dbReference>
<dbReference type="SMART" id="SM00137">
    <property type="entry name" value="MAM"/>
    <property type="match status" value="1"/>
</dbReference>
<dbReference type="AlphaFoldDB" id="A0A9X0D1Z3"/>
<dbReference type="PROSITE" id="PS50060">
    <property type="entry name" value="MAM_2"/>
    <property type="match status" value="1"/>
</dbReference>
<proteinExistence type="inferred from homology"/>
<evidence type="ECO:0000313" key="11">
    <source>
        <dbReference type="Proteomes" id="UP001163046"/>
    </source>
</evidence>
<evidence type="ECO:0000259" key="9">
    <source>
        <dbReference type="PROSITE" id="PS51886"/>
    </source>
</evidence>
<evidence type="ECO:0000256" key="1">
    <source>
        <dbReference type="ARBA" id="ARBA00002219"/>
    </source>
</evidence>
<dbReference type="GO" id="GO:0042806">
    <property type="term" value="F:fucose binding"/>
    <property type="evidence" value="ECO:0007669"/>
    <property type="project" value="UniProtKB-ARBA"/>
</dbReference>
<evidence type="ECO:0000256" key="3">
    <source>
        <dbReference type="ARBA" id="ARBA00011233"/>
    </source>
</evidence>
<dbReference type="OrthoDB" id="5983804at2759"/>
<dbReference type="InterPro" id="IPR000998">
    <property type="entry name" value="MAM_dom"/>
</dbReference>
<dbReference type="CDD" id="cd06263">
    <property type="entry name" value="MAM"/>
    <property type="match status" value="1"/>
</dbReference>
<sequence length="700" mass="78432">MRMCREKGADLINSVFQRRRITSSEGVERMVVWLCDVTSSTRTCSSGMTAPCQTLADGSRVNLTPLTKNVQTTITTESGMTVDALLLLTLLAKRDLGVGYSTTRLEEAHTNAALALLLVDKHRQSSFHWKLKQVCSRKSQEESYNVLSRDLDSVVKCLNAARRKGHKTFSLSKNGGECLSSSDGHHDIITKYKTSDECKDYKGGDNAMNIYIIKDNFNAAYKKPTSQSSVVKDSSLATDGSRVDSPTETCSLTSSQKDPWWRVDLEKKVLVRDVYIFIYSLSKVHYLLEIRVGNHDEPNLKENSLCGSSFRFKQKAWQRIRCPVPLLGRYVTITRLVDSGNLMLCEVEVREEATEYVETSMSYPRQRGNLSILESEYLVGAVNCLSFYYYMSGEDVGRLNVYIVGQDEETSLPWRLAGNQGNERKIAQVPIDAAQGFKIKFESVSDDGNNGEINIRDVRLGANPNCTCAPPQACPKLTGFHSAIISHIPSYQDKLMGWLSEAGFGDKYWVPCYRGTVDGWSKGTFHTKCDLKGPTITLARKESYLFGGFSDRSWKWYGIAQIVPSSSAFLFSLKPFNTNDEPTKLEVLPEKRHQAIRRHNQKGPCWGEDKDELCFNNNQVNTEINSSGVYNVSGFSDPSTYFAGEPSFLADDLQVFTIADTLCDPPCWEGESCDEVTGKCVCDPTRRDVEMCRGDKSYKS</sequence>
<dbReference type="EMBL" id="MU825915">
    <property type="protein sequence ID" value="KAJ7382753.1"/>
    <property type="molecule type" value="Genomic_DNA"/>
</dbReference>
<gene>
    <name evidence="10" type="ORF">OS493_033038</name>
</gene>
<dbReference type="GO" id="GO:0010185">
    <property type="term" value="P:regulation of cellular defense response"/>
    <property type="evidence" value="ECO:0007669"/>
    <property type="project" value="UniProtKB-ARBA"/>
</dbReference>
<evidence type="ECO:0000256" key="6">
    <source>
        <dbReference type="ARBA" id="ARBA00022837"/>
    </source>
</evidence>
<dbReference type="InterPro" id="IPR051941">
    <property type="entry name" value="BG_Antigen-Binding_Lectin"/>
</dbReference>
<dbReference type="InterPro" id="IPR006571">
    <property type="entry name" value="TLDc_dom"/>
</dbReference>
<keyword evidence="5" id="KW-0430">Lectin</keyword>
<comment type="similarity">
    <text evidence="2">Belongs to the fucolectin family.</text>
</comment>
<accession>A0A9X0D1Z3</accession>
<dbReference type="InterPro" id="IPR013320">
    <property type="entry name" value="ConA-like_dom_sf"/>
</dbReference>
<keyword evidence="6" id="KW-0106">Calcium</keyword>
<feature type="domain" description="MAM" evidence="8">
    <location>
        <begin position="296"/>
        <end position="468"/>
    </location>
</feature>
<evidence type="ECO:0000259" key="8">
    <source>
        <dbReference type="PROSITE" id="PS50060"/>
    </source>
</evidence>
<name>A0A9X0D1Z3_9CNID</name>
<dbReference type="SUPFAM" id="SSF49785">
    <property type="entry name" value="Galactose-binding domain-like"/>
    <property type="match status" value="1"/>
</dbReference>
<evidence type="ECO:0000313" key="10">
    <source>
        <dbReference type="EMBL" id="KAJ7382753.1"/>
    </source>
</evidence>
<reference evidence="10" key="1">
    <citation type="submission" date="2023-01" db="EMBL/GenBank/DDBJ databases">
        <title>Genome assembly of the deep-sea coral Lophelia pertusa.</title>
        <authorList>
            <person name="Herrera S."/>
            <person name="Cordes E."/>
        </authorList>
    </citation>
    <scope>NUCLEOTIDE SEQUENCE</scope>
    <source>
        <strain evidence="10">USNM1676648</strain>
        <tissue evidence="10">Polyp</tissue>
    </source>
</reference>
<organism evidence="10 11">
    <name type="scientific">Desmophyllum pertusum</name>
    <dbReference type="NCBI Taxonomy" id="174260"/>
    <lineage>
        <taxon>Eukaryota</taxon>
        <taxon>Metazoa</taxon>
        <taxon>Cnidaria</taxon>
        <taxon>Anthozoa</taxon>
        <taxon>Hexacorallia</taxon>
        <taxon>Scleractinia</taxon>
        <taxon>Caryophylliina</taxon>
        <taxon>Caryophylliidae</taxon>
        <taxon>Desmophyllum</taxon>
    </lineage>
</organism>
<dbReference type="PROSITE" id="PS51886">
    <property type="entry name" value="TLDC"/>
    <property type="match status" value="1"/>
</dbReference>
<protein>
    <submittedName>
        <fullName evidence="10">Uncharacterized protein</fullName>
    </submittedName>
</protein>
<evidence type="ECO:0000256" key="4">
    <source>
        <dbReference type="ARBA" id="ARBA00022723"/>
    </source>
</evidence>
<comment type="caution">
    <text evidence="10">The sequence shown here is derived from an EMBL/GenBank/DDBJ whole genome shotgun (WGS) entry which is preliminary data.</text>
</comment>